<dbReference type="EMBL" id="MT143894">
    <property type="protein sequence ID" value="QJB05043.1"/>
    <property type="molecule type" value="Genomic_DNA"/>
</dbReference>
<name>A0A6M3M5A7_9ZZZZ</name>
<dbReference type="AlphaFoldDB" id="A0A6M3M5A7"/>
<dbReference type="InterPro" id="IPR058601">
    <property type="entry name" value="Phage_phiTE_015-like"/>
</dbReference>
<evidence type="ECO:0000313" key="1">
    <source>
        <dbReference type="EMBL" id="QJB00885.1"/>
    </source>
</evidence>
<proteinExistence type="predicted"/>
<reference evidence="1" key="1">
    <citation type="submission" date="2020-03" db="EMBL/GenBank/DDBJ databases">
        <title>The deep terrestrial virosphere.</title>
        <authorList>
            <person name="Holmfeldt K."/>
            <person name="Nilsson E."/>
            <person name="Simone D."/>
            <person name="Lopez-Fernandez M."/>
            <person name="Wu X."/>
            <person name="de Brujin I."/>
            <person name="Lundin D."/>
            <person name="Andersson A."/>
            <person name="Bertilsson S."/>
            <person name="Dopson M."/>
        </authorList>
    </citation>
    <scope>NUCLEOTIDE SEQUENCE</scope>
    <source>
        <strain evidence="1">MM171A00157</strain>
        <strain evidence="2">MM171B00143</strain>
    </source>
</reference>
<gene>
    <name evidence="1" type="ORF">MM171A00157_0054</name>
    <name evidence="2" type="ORF">MM171B00143_0014</name>
</gene>
<dbReference type="Pfam" id="PF26207">
    <property type="entry name" value="Phage_phiTE_015"/>
    <property type="match status" value="1"/>
</dbReference>
<accession>A0A6M3M5A7</accession>
<evidence type="ECO:0000313" key="2">
    <source>
        <dbReference type="EMBL" id="QJB05043.1"/>
    </source>
</evidence>
<protein>
    <submittedName>
        <fullName evidence="1">Uncharacterized protein</fullName>
    </submittedName>
</protein>
<organism evidence="1">
    <name type="scientific">viral metagenome</name>
    <dbReference type="NCBI Taxonomy" id="1070528"/>
    <lineage>
        <taxon>unclassified sequences</taxon>
        <taxon>metagenomes</taxon>
        <taxon>organismal metagenomes</taxon>
    </lineage>
</organism>
<sequence length="78" mass="8911">MSSQDEFQTWALNEGYIDFRQEAGRYVNPTIRAMWIGWQASRAELVVELPGSRVEDVGAWLPEWEVRAAIEAAGIRTK</sequence>
<dbReference type="EMBL" id="MT143702">
    <property type="protein sequence ID" value="QJB00885.1"/>
    <property type="molecule type" value="Genomic_DNA"/>
</dbReference>